<feature type="domain" description="DUF6160" evidence="2">
    <location>
        <begin position="12"/>
        <end position="80"/>
    </location>
</feature>
<dbReference type="Pfam" id="PF19657">
    <property type="entry name" value="DUF6160"/>
    <property type="match status" value="1"/>
</dbReference>
<dbReference type="RefSeq" id="WP_151136888.1">
    <property type="nucleotide sequence ID" value="NZ_CP043311.1"/>
</dbReference>
<keyword evidence="4" id="KW-1185">Reference proteome</keyword>
<dbReference type="EMBL" id="CP043311">
    <property type="protein sequence ID" value="QEY64865.1"/>
    <property type="molecule type" value="Genomic_DNA"/>
</dbReference>
<proteinExistence type="predicted"/>
<dbReference type="AlphaFoldDB" id="A0A5J6QTA9"/>
<feature type="signal peptide" evidence="1">
    <location>
        <begin position="1"/>
        <end position="18"/>
    </location>
</feature>
<dbReference type="InterPro" id="IPR046158">
    <property type="entry name" value="DUF6160"/>
</dbReference>
<name>A0A5J6QTA9_9GAMM</name>
<reference evidence="3 4" key="1">
    <citation type="submission" date="2019-08" db="EMBL/GenBank/DDBJ databases">
        <title>Whole-genome Sequencing of e-waste polymer degrading bacterium Pseudomonas sp. strain PE08.</title>
        <authorList>
            <person name="Kirdat K."/>
            <person name="Debbarma P."/>
            <person name="Narawade N."/>
            <person name="Suyal D."/>
            <person name="Thorat V."/>
            <person name="Shouche Y."/>
            <person name="Goel R."/>
            <person name="Yadav A."/>
        </authorList>
    </citation>
    <scope>NUCLEOTIDE SEQUENCE [LARGE SCALE GENOMIC DNA]</scope>
    <source>
        <strain evidence="3 4">PE08</strain>
    </source>
</reference>
<evidence type="ECO:0000256" key="1">
    <source>
        <dbReference type="SAM" id="SignalP"/>
    </source>
</evidence>
<feature type="chain" id="PRO_5023941044" description="DUF6160 domain-containing protein" evidence="1">
    <location>
        <begin position="19"/>
        <end position="774"/>
    </location>
</feature>
<evidence type="ECO:0000313" key="4">
    <source>
        <dbReference type="Proteomes" id="UP000327179"/>
    </source>
</evidence>
<dbReference type="KEGG" id="plal:FXN65_23360"/>
<evidence type="ECO:0000259" key="2">
    <source>
        <dbReference type="Pfam" id="PF19657"/>
    </source>
</evidence>
<evidence type="ECO:0000313" key="3">
    <source>
        <dbReference type="EMBL" id="QEY64865.1"/>
    </source>
</evidence>
<accession>A0A5J6QTA9</accession>
<gene>
    <name evidence="3" type="ORF">FXN65_23360</name>
</gene>
<dbReference type="Proteomes" id="UP000327179">
    <property type="component" value="Chromosome"/>
</dbReference>
<protein>
    <recommendedName>
        <fullName evidence="2">DUF6160 domain-containing protein</fullName>
    </recommendedName>
</protein>
<keyword evidence="1" id="KW-0732">Signal</keyword>
<sequence length="774" mass="80704">MRPAPLLFGMLLASQVQAMEALDDSSMAAVSGQGGINLETSSQGWSASNISYTQDGRSLNLRDVSNRAASGSTSTSQTTLDVQDGQLQVQHSASPQVLAVNNIEMDGSSKSFGAFRAFYTLGATLKLKGGGASGVSGIAVDDSRLSLTDVTFYYRDNGYDLVVKGLSFDTYLDNAYLDIVSGGNGKEVKLNLGDARFIGTIGGISLDLAHGDPTASPVTPSAPDLRDPNASRSFGKLSMDLRLGGSLSVASGGASGEGIRIRPDLNIGSSLFQYQDEGILRAENFSGTLRSLGGLTIDLAQDAGGSYAQVAFQDLKLNATLGGLIIGNPTNQKLGSLAIDLNFADDGAKQNWLKLRPGGDPNSGAKGLTADVSWNMANSSVSLTDNDNSMWFSGLRTNGTGQITLDLTKSCAGGASTGCYAGTQSDMSKGSYNGHFDGLRLGLSNIKGGYSFDGLRVGSANAPLQGGTELLVLMEIFPAYDFTLNGQITLLPGGSSGDGVRYNADFVFSDARAAITVDETGKGLWLAGTTYDMHFRDGSVDVSNNGVELRKGSYWSKLEVSDLRWGDRATGTSLGRLVLKRYELGSTLALSSGGAGALCVGGSGTNAGACSASGGRWEDRGNEGVSVKLKNVFVRDTAIESTTNGVATDEKRNQVVWETNRVNSAAGSGSQLVVDNFYTSDGNPSDPNANTYGFNADLNLDVAPTRVCATNGGNCTPVSPDPLGFAVNGRIHFKEINVDRLQHVHPTGGAVTSMYGIKVQNADISANLTATPIN</sequence>
<organism evidence="3 4">
    <name type="scientific">Metapseudomonas lalkuanensis</name>
    <dbReference type="NCBI Taxonomy" id="2604832"/>
    <lineage>
        <taxon>Bacteria</taxon>
        <taxon>Pseudomonadati</taxon>
        <taxon>Pseudomonadota</taxon>
        <taxon>Gammaproteobacteria</taxon>
        <taxon>Pseudomonadales</taxon>
        <taxon>Pseudomonadaceae</taxon>
        <taxon>Metapseudomonas</taxon>
    </lineage>
</organism>